<dbReference type="GO" id="GO:0016837">
    <property type="term" value="F:carbon-oxygen lyase activity, acting on polysaccharides"/>
    <property type="evidence" value="ECO:0007669"/>
    <property type="project" value="TreeGrafter"/>
</dbReference>
<keyword evidence="7" id="KW-0456">Lyase</keyword>
<dbReference type="PANTHER" id="PTHR40088:SF1">
    <property type="entry name" value="PECTATE LYASE PEL9"/>
    <property type="match status" value="1"/>
</dbReference>
<dbReference type="GO" id="GO:0046872">
    <property type="term" value="F:metal ion binding"/>
    <property type="evidence" value="ECO:0007669"/>
    <property type="project" value="UniProtKB-KW"/>
</dbReference>
<dbReference type="PANTHER" id="PTHR40088">
    <property type="entry name" value="PECTATE LYASE (EUROFUNG)"/>
    <property type="match status" value="1"/>
</dbReference>
<evidence type="ECO:0000256" key="6">
    <source>
        <dbReference type="ARBA" id="ARBA00022837"/>
    </source>
</evidence>
<gene>
    <name evidence="11" type="ORF">SAMN05421810_108275</name>
</gene>
<evidence type="ECO:0000256" key="8">
    <source>
        <dbReference type="ARBA" id="ARBA00038263"/>
    </source>
</evidence>
<accession>A0A1I5Z6S5</accession>
<dbReference type="STRING" id="587909.SAMN05421810_108275"/>
<dbReference type="EMBL" id="FOWW01000008">
    <property type="protein sequence ID" value="SFQ52169.1"/>
    <property type="molecule type" value="Genomic_DNA"/>
</dbReference>
<keyword evidence="3" id="KW-0964">Secreted</keyword>
<evidence type="ECO:0000256" key="5">
    <source>
        <dbReference type="ARBA" id="ARBA00022729"/>
    </source>
</evidence>
<name>A0A1I5Z6S5_9PSEU</name>
<dbReference type="Gene3D" id="2.160.20.10">
    <property type="entry name" value="Single-stranded right-handed beta-helix, Pectin lyase-like"/>
    <property type="match status" value="2"/>
</dbReference>
<dbReference type="GO" id="GO:0005576">
    <property type="term" value="C:extracellular region"/>
    <property type="evidence" value="ECO:0007669"/>
    <property type="project" value="UniProtKB-SubCell"/>
</dbReference>
<evidence type="ECO:0000256" key="7">
    <source>
        <dbReference type="ARBA" id="ARBA00023239"/>
    </source>
</evidence>
<dbReference type="Proteomes" id="UP000198727">
    <property type="component" value="Unassembled WGS sequence"/>
</dbReference>
<keyword evidence="4" id="KW-0479">Metal-binding</keyword>
<keyword evidence="12" id="KW-1185">Reference proteome</keyword>
<comment type="subcellular location">
    <subcellularLocation>
        <location evidence="2">Secreted</location>
    </subcellularLocation>
</comment>
<evidence type="ECO:0000259" key="10">
    <source>
        <dbReference type="Pfam" id="PF13229"/>
    </source>
</evidence>
<comment type="cofactor">
    <cofactor evidence="1">
        <name>Ca(2+)</name>
        <dbReference type="ChEBI" id="CHEBI:29108"/>
    </cofactor>
</comment>
<comment type="similarity">
    <text evidence="8">Belongs to the polysaccharide lyase 9 family.</text>
</comment>
<keyword evidence="5 9" id="KW-0732">Signal</keyword>
<evidence type="ECO:0000256" key="1">
    <source>
        <dbReference type="ARBA" id="ARBA00001913"/>
    </source>
</evidence>
<feature type="signal peptide" evidence="9">
    <location>
        <begin position="1"/>
        <end position="25"/>
    </location>
</feature>
<reference evidence="12" key="1">
    <citation type="submission" date="2016-10" db="EMBL/GenBank/DDBJ databases">
        <authorList>
            <person name="Varghese N."/>
            <person name="Submissions S."/>
        </authorList>
    </citation>
    <scope>NUCLEOTIDE SEQUENCE [LARGE SCALE GENOMIC DNA]</scope>
    <source>
        <strain evidence="12">CGMCC 4.5579</strain>
    </source>
</reference>
<evidence type="ECO:0000256" key="4">
    <source>
        <dbReference type="ARBA" id="ARBA00022723"/>
    </source>
</evidence>
<keyword evidence="6" id="KW-0106">Calcium</keyword>
<dbReference type="InterPro" id="IPR011050">
    <property type="entry name" value="Pectin_lyase_fold/virulence"/>
</dbReference>
<sequence length="585" mass="60737">MAARAARPGVLALAVLVAVATAVTAAASRPAPETSRPDAVEAPPALAYPVPAGAVFVAEGGDDAAAGTEAAPLGSLAAAVRRVPAGGTIVVRGGTYRQTVGDVTKRITVQPYPGERVWFKGSVVVDRWARDGRVWRHAGWTVRLCHTCFVPAIIDPAHPWAGLPDMVFVDDRPLRQVGTAEAVGAGAFFVDRERQELVIGDDPDGAVVEAAALDRLLQFDGGAGGSVVRGIGVAHYATNQNYGKRGAMIVVNAPDVTVENVTFAWSASSGLGVFQPGARVRGSVFRNNGLVGMVANRADDLRVTGSSFTGNNQERFALTGEAIGAAGAKVTRTKRPHFAGNTFADNIGTGWWCDLGCTDAVVVRNVAARNAGNGLYYEVSARALIASNVLAGNARGVKVSSSDHVRLHHNTFAGNRLSLGLYNDPRAPEFDAYAVERGLSWHTMDTALVNNFFAQEDADTPVIESADHKAAPRPEPFVAVADGNAYLRPSGPAPLVVWAHGGGRTAAYPTLAALTAATGADRHGLEAVPTGSPFTDPAGASGDRYGSYALRPDAPGFRAGRPLPAEVAAALGVPADPHPSIGILP</sequence>
<dbReference type="InterPro" id="IPR006626">
    <property type="entry name" value="PbH1"/>
</dbReference>
<dbReference type="InterPro" id="IPR012334">
    <property type="entry name" value="Pectin_lyas_fold"/>
</dbReference>
<dbReference type="OrthoDB" id="176279at2"/>
<dbReference type="SMART" id="SM00710">
    <property type="entry name" value="PbH1"/>
    <property type="match status" value="6"/>
</dbReference>
<protein>
    <submittedName>
        <fullName evidence="11">Right handed beta helix region</fullName>
    </submittedName>
</protein>
<feature type="domain" description="Right handed beta helix" evidence="10">
    <location>
        <begin position="249"/>
        <end position="412"/>
    </location>
</feature>
<organism evidence="11 12">
    <name type="scientific">Amycolatopsis arida</name>
    <dbReference type="NCBI Taxonomy" id="587909"/>
    <lineage>
        <taxon>Bacteria</taxon>
        <taxon>Bacillati</taxon>
        <taxon>Actinomycetota</taxon>
        <taxon>Actinomycetes</taxon>
        <taxon>Pseudonocardiales</taxon>
        <taxon>Pseudonocardiaceae</taxon>
        <taxon>Amycolatopsis</taxon>
    </lineage>
</organism>
<evidence type="ECO:0000256" key="9">
    <source>
        <dbReference type="SAM" id="SignalP"/>
    </source>
</evidence>
<dbReference type="InterPro" id="IPR039448">
    <property type="entry name" value="Beta_helix"/>
</dbReference>
<dbReference type="RefSeq" id="WP_092533732.1">
    <property type="nucleotide sequence ID" value="NZ_FOWW01000008.1"/>
</dbReference>
<dbReference type="AlphaFoldDB" id="A0A1I5Z6S5"/>
<evidence type="ECO:0000256" key="3">
    <source>
        <dbReference type="ARBA" id="ARBA00022525"/>
    </source>
</evidence>
<dbReference type="InterPro" id="IPR052052">
    <property type="entry name" value="Polysaccharide_Lyase_9"/>
</dbReference>
<feature type="chain" id="PRO_5039662319" evidence="9">
    <location>
        <begin position="26"/>
        <end position="585"/>
    </location>
</feature>
<dbReference type="SUPFAM" id="SSF51126">
    <property type="entry name" value="Pectin lyase-like"/>
    <property type="match status" value="1"/>
</dbReference>
<dbReference type="Pfam" id="PF13229">
    <property type="entry name" value="Beta_helix"/>
    <property type="match status" value="1"/>
</dbReference>
<proteinExistence type="inferred from homology"/>
<evidence type="ECO:0000256" key="2">
    <source>
        <dbReference type="ARBA" id="ARBA00004613"/>
    </source>
</evidence>
<evidence type="ECO:0000313" key="12">
    <source>
        <dbReference type="Proteomes" id="UP000198727"/>
    </source>
</evidence>
<evidence type="ECO:0000313" key="11">
    <source>
        <dbReference type="EMBL" id="SFQ52169.1"/>
    </source>
</evidence>